<dbReference type="AlphaFoldDB" id="A0A2U3LBN5"/>
<evidence type="ECO:0000313" key="2">
    <source>
        <dbReference type="Proteomes" id="UP000238916"/>
    </source>
</evidence>
<evidence type="ECO:0000313" key="1">
    <source>
        <dbReference type="EMBL" id="SPF49337.1"/>
    </source>
</evidence>
<sequence>MYALIRNVKTSGTYRKWCKFFALRFLNDFELVILTFVDMRYIIIHIDEIRFEVT</sequence>
<protein>
    <submittedName>
        <fullName evidence="1">Uncharacterized protein</fullName>
    </submittedName>
</protein>
<dbReference type="Proteomes" id="UP000238916">
    <property type="component" value="Unassembled WGS sequence"/>
</dbReference>
<name>A0A2U3LBN5_9FIRM</name>
<proteinExistence type="predicted"/>
<dbReference type="EMBL" id="OMOF01000390">
    <property type="protein sequence ID" value="SPF49337.1"/>
    <property type="molecule type" value="Genomic_DNA"/>
</dbReference>
<gene>
    <name evidence="1" type="ORF">SBF1_450002</name>
</gene>
<reference evidence="2" key="1">
    <citation type="submission" date="2018-02" db="EMBL/GenBank/DDBJ databases">
        <authorList>
            <person name="Hausmann B."/>
        </authorList>
    </citation>
    <scope>NUCLEOTIDE SEQUENCE [LARGE SCALE GENOMIC DNA]</scope>
    <source>
        <strain evidence="2">Peat soil MAG SbF1</strain>
    </source>
</reference>
<accession>A0A2U3LBN5</accession>
<organism evidence="1 2">
    <name type="scientific">Candidatus Desulfosporosinus infrequens</name>
    <dbReference type="NCBI Taxonomy" id="2043169"/>
    <lineage>
        <taxon>Bacteria</taxon>
        <taxon>Bacillati</taxon>
        <taxon>Bacillota</taxon>
        <taxon>Clostridia</taxon>
        <taxon>Eubacteriales</taxon>
        <taxon>Desulfitobacteriaceae</taxon>
        <taxon>Desulfosporosinus</taxon>
    </lineage>
</organism>